<evidence type="ECO:0000256" key="1">
    <source>
        <dbReference type="SAM" id="MobiDB-lite"/>
    </source>
</evidence>
<protein>
    <recommendedName>
        <fullName evidence="4">No apical meristem-associated C-terminal domain-containing protein</fullName>
    </recommendedName>
</protein>
<dbReference type="PANTHER" id="PTHR45023:SF4">
    <property type="entry name" value="GLYCINE-RICH PROTEIN-RELATED"/>
    <property type="match status" value="1"/>
</dbReference>
<dbReference type="PANTHER" id="PTHR45023">
    <property type="match status" value="1"/>
</dbReference>
<name>A0ABU6UZ92_9FABA</name>
<organism evidence="2 3">
    <name type="scientific">Stylosanthes scabra</name>
    <dbReference type="NCBI Taxonomy" id="79078"/>
    <lineage>
        <taxon>Eukaryota</taxon>
        <taxon>Viridiplantae</taxon>
        <taxon>Streptophyta</taxon>
        <taxon>Embryophyta</taxon>
        <taxon>Tracheophyta</taxon>
        <taxon>Spermatophyta</taxon>
        <taxon>Magnoliopsida</taxon>
        <taxon>eudicotyledons</taxon>
        <taxon>Gunneridae</taxon>
        <taxon>Pentapetalae</taxon>
        <taxon>rosids</taxon>
        <taxon>fabids</taxon>
        <taxon>Fabales</taxon>
        <taxon>Fabaceae</taxon>
        <taxon>Papilionoideae</taxon>
        <taxon>50 kb inversion clade</taxon>
        <taxon>dalbergioids sensu lato</taxon>
        <taxon>Dalbergieae</taxon>
        <taxon>Pterocarpus clade</taxon>
        <taxon>Stylosanthes</taxon>
    </lineage>
</organism>
<gene>
    <name evidence="2" type="ORF">PIB30_111532</name>
</gene>
<dbReference type="Proteomes" id="UP001341840">
    <property type="component" value="Unassembled WGS sequence"/>
</dbReference>
<feature type="compositionally biased region" description="Polar residues" evidence="1">
    <location>
        <begin position="17"/>
        <end position="45"/>
    </location>
</feature>
<comment type="caution">
    <text evidence="2">The sequence shown here is derived from an EMBL/GenBank/DDBJ whole genome shotgun (WGS) entry which is preliminary data.</text>
</comment>
<keyword evidence="3" id="KW-1185">Reference proteome</keyword>
<feature type="compositionally biased region" description="Basic residues" evidence="1">
    <location>
        <begin position="62"/>
        <end position="72"/>
    </location>
</feature>
<evidence type="ECO:0000313" key="2">
    <source>
        <dbReference type="EMBL" id="MED6166666.1"/>
    </source>
</evidence>
<reference evidence="2 3" key="1">
    <citation type="journal article" date="2023" name="Plants (Basel)">
        <title>Bridging the Gap: Combining Genomics and Transcriptomics Approaches to Understand Stylosanthes scabra, an Orphan Legume from the Brazilian Caatinga.</title>
        <authorList>
            <person name="Ferreira-Neto J.R.C."/>
            <person name="da Silva M.D."/>
            <person name="Binneck E."/>
            <person name="de Melo N.F."/>
            <person name="da Silva R.H."/>
            <person name="de Melo A.L.T.M."/>
            <person name="Pandolfi V."/>
            <person name="Bustamante F.O."/>
            <person name="Brasileiro-Vidal A.C."/>
            <person name="Benko-Iseppon A.M."/>
        </authorList>
    </citation>
    <scope>NUCLEOTIDE SEQUENCE [LARGE SCALE GENOMIC DNA]</scope>
    <source>
        <tissue evidence="2">Leaves</tissue>
    </source>
</reference>
<dbReference type="EMBL" id="JASCZI010127989">
    <property type="protein sequence ID" value="MED6166666.1"/>
    <property type="molecule type" value="Genomic_DNA"/>
</dbReference>
<accession>A0ABU6UZ92</accession>
<evidence type="ECO:0000313" key="3">
    <source>
        <dbReference type="Proteomes" id="UP001341840"/>
    </source>
</evidence>
<feature type="compositionally biased region" description="Basic and acidic residues" evidence="1">
    <location>
        <begin position="76"/>
        <end position="85"/>
    </location>
</feature>
<sequence length="105" mass="11806">FTFERHWNVHRLEQKWRSQVSTQSGGSKRTKVSATGAYSSSSNPETPLPEDVGVDSLVRPQGSKKSKRKGKGKTQMGEDHGEKKSSIVRQLCLMEILKMLGKKNY</sequence>
<feature type="non-terminal residue" evidence="2">
    <location>
        <position position="1"/>
    </location>
</feature>
<evidence type="ECO:0008006" key="4">
    <source>
        <dbReference type="Google" id="ProtNLM"/>
    </source>
</evidence>
<feature type="region of interest" description="Disordered" evidence="1">
    <location>
        <begin position="15"/>
        <end position="85"/>
    </location>
</feature>
<proteinExistence type="predicted"/>